<dbReference type="GO" id="GO:0016787">
    <property type="term" value="F:hydrolase activity"/>
    <property type="evidence" value="ECO:0007669"/>
    <property type="project" value="UniProtKB-KW"/>
</dbReference>
<dbReference type="AlphaFoldDB" id="A0A9Q8IP62"/>
<dbReference type="Gene3D" id="3.40.50.1820">
    <property type="entry name" value="alpha/beta hydrolase"/>
    <property type="match status" value="1"/>
</dbReference>
<dbReference type="RefSeq" id="WP_140934280.1">
    <property type="nucleotide sequence ID" value="NZ_QUBF01000001.1"/>
</dbReference>
<name>A0A9Q8IP62_9LACO</name>
<dbReference type="InterPro" id="IPR029058">
    <property type="entry name" value="AB_hydrolase_fold"/>
</dbReference>
<dbReference type="GeneID" id="58107603"/>
<evidence type="ECO:0000256" key="1">
    <source>
        <dbReference type="ARBA" id="ARBA00022801"/>
    </source>
</evidence>
<evidence type="ECO:0000313" key="4">
    <source>
        <dbReference type="Proteomes" id="UP000784700"/>
    </source>
</evidence>
<feature type="domain" description="BD-FAE-like" evidence="2">
    <location>
        <begin position="29"/>
        <end position="211"/>
    </location>
</feature>
<gene>
    <name evidence="3" type="ORF">DY130_00505</name>
</gene>
<accession>A0A9Q8IP62</accession>
<protein>
    <submittedName>
        <fullName evidence="3">Alpha/beta hydrolase</fullName>
    </submittedName>
</protein>
<comment type="caution">
    <text evidence="3">The sequence shown here is derived from an EMBL/GenBank/DDBJ whole genome shotgun (WGS) entry which is preliminary data.</text>
</comment>
<evidence type="ECO:0000313" key="3">
    <source>
        <dbReference type="EMBL" id="TPR46026.1"/>
    </source>
</evidence>
<dbReference type="PANTHER" id="PTHR48081:SF6">
    <property type="entry name" value="PEPTIDASE S9 PROLYL OLIGOPEPTIDASE CATALYTIC DOMAIN-CONTAINING PROTEIN"/>
    <property type="match status" value="1"/>
</dbReference>
<proteinExistence type="predicted"/>
<reference evidence="3" key="1">
    <citation type="submission" date="2018-08" db="EMBL/GenBank/DDBJ databases">
        <title>Comparative genomics of wild bee and flower associated Lactobacillus reveals potential adaptation to the bee host.</title>
        <authorList>
            <person name="Vuong H.Q."/>
            <person name="Mcfrederick Q.S."/>
        </authorList>
    </citation>
    <scope>NUCLEOTIDE SEQUENCE</scope>
    <source>
        <strain evidence="3">HV_63</strain>
    </source>
</reference>
<dbReference type="PANTHER" id="PTHR48081">
    <property type="entry name" value="AB HYDROLASE SUPERFAMILY PROTEIN C4A8.06C"/>
    <property type="match status" value="1"/>
</dbReference>
<dbReference type="Pfam" id="PF20434">
    <property type="entry name" value="BD-FAE"/>
    <property type="match status" value="1"/>
</dbReference>
<keyword evidence="1 3" id="KW-0378">Hydrolase</keyword>
<dbReference type="InterPro" id="IPR050300">
    <property type="entry name" value="GDXG_lipolytic_enzyme"/>
</dbReference>
<organism evidence="3 4">
    <name type="scientific">Apilactobacillus micheneri</name>
    <dbReference type="NCBI Taxonomy" id="1899430"/>
    <lineage>
        <taxon>Bacteria</taxon>
        <taxon>Bacillati</taxon>
        <taxon>Bacillota</taxon>
        <taxon>Bacilli</taxon>
        <taxon>Lactobacillales</taxon>
        <taxon>Lactobacillaceae</taxon>
        <taxon>Apilactobacillus</taxon>
    </lineage>
</organism>
<evidence type="ECO:0000259" key="2">
    <source>
        <dbReference type="Pfam" id="PF20434"/>
    </source>
</evidence>
<dbReference type="Proteomes" id="UP000784700">
    <property type="component" value="Unassembled WGS sequence"/>
</dbReference>
<dbReference type="EMBL" id="QUBG01000001">
    <property type="protein sequence ID" value="TPR46026.1"/>
    <property type="molecule type" value="Genomic_DNA"/>
</dbReference>
<dbReference type="InterPro" id="IPR049492">
    <property type="entry name" value="BD-FAE-like_dom"/>
</dbReference>
<sequence>MKIIKESIRKNSNAFIQGYLRPADVETNNFKHPAIIILPGGSYNHIPMVQAESIALNYSAKGYQSFFVRYTFEQEARPLLPNPLVELANAIKMIRKNARKWNIDPNKIVISGFSIGGHITSLYNDFYDSKWLMDKVDLSDAKILKPNAVILNYPVTDLTLGFPGDKETIDNWVSDQKELAAAEHVTDTNAPTFIWHTADDPFVPVNNSLKYSMSLNQHNIDNELHIFHHGPHGMALANSVTAWNEASNNPHVAKWFDLSNDWLKQIL</sequence>
<dbReference type="SUPFAM" id="SSF53474">
    <property type="entry name" value="alpha/beta-Hydrolases"/>
    <property type="match status" value="1"/>
</dbReference>